<dbReference type="EMBL" id="OU963907">
    <property type="protein sequence ID" value="CAH0399384.1"/>
    <property type="molecule type" value="Genomic_DNA"/>
</dbReference>
<accession>A0ABN8ATU5</accession>
<dbReference type="Pfam" id="PF07841">
    <property type="entry name" value="DM4_12"/>
    <property type="match status" value="1"/>
</dbReference>
<protein>
    <submittedName>
        <fullName evidence="1">Uncharacterized protein</fullName>
    </submittedName>
</protein>
<dbReference type="PANTHER" id="PTHR21398:SF22">
    <property type="entry name" value="IP12060P-RELATED"/>
    <property type="match status" value="1"/>
</dbReference>
<sequence length="199" mass="22509">MFALSSRRMSSLLALAVPNSCSENHKRGKRYLIFTPSTQWGVFATVSVPLHPEATVSVAWFFEANYYIVDNTTYYQPLLGDIAVNGRQSRSAIHSPGMFTRAYVYTFAEAMLEKHGFSGKECLLRAICENSHISTLHSGIIGDLLHFVLTPSTSLSEESVEDTYYEAEYYGLERQCHQYEHDCPSNPLDFISVFIENIK</sequence>
<gene>
    <name evidence="1" type="ORF">CHILSU_LOCUS2526</name>
</gene>
<dbReference type="PANTHER" id="PTHR21398">
    <property type="entry name" value="AGAP007094-PA"/>
    <property type="match status" value="1"/>
</dbReference>
<name>A0ABN8ATU5_CHISP</name>
<keyword evidence="2" id="KW-1185">Reference proteome</keyword>
<reference evidence="1" key="1">
    <citation type="submission" date="2021-12" db="EMBL/GenBank/DDBJ databases">
        <authorList>
            <person name="King R."/>
        </authorList>
    </citation>
    <scope>NUCLEOTIDE SEQUENCE</scope>
</reference>
<dbReference type="Proteomes" id="UP001153292">
    <property type="component" value="Chromosome 14"/>
</dbReference>
<organism evidence="1 2">
    <name type="scientific">Chilo suppressalis</name>
    <name type="common">Asiatic rice borer moth</name>
    <dbReference type="NCBI Taxonomy" id="168631"/>
    <lineage>
        <taxon>Eukaryota</taxon>
        <taxon>Metazoa</taxon>
        <taxon>Ecdysozoa</taxon>
        <taxon>Arthropoda</taxon>
        <taxon>Hexapoda</taxon>
        <taxon>Insecta</taxon>
        <taxon>Pterygota</taxon>
        <taxon>Neoptera</taxon>
        <taxon>Endopterygota</taxon>
        <taxon>Lepidoptera</taxon>
        <taxon>Glossata</taxon>
        <taxon>Ditrysia</taxon>
        <taxon>Pyraloidea</taxon>
        <taxon>Crambidae</taxon>
        <taxon>Crambinae</taxon>
        <taxon>Chilo</taxon>
    </lineage>
</organism>
<dbReference type="InterPro" id="IPR006631">
    <property type="entry name" value="DM4_12"/>
</dbReference>
<evidence type="ECO:0000313" key="1">
    <source>
        <dbReference type="EMBL" id="CAH0399384.1"/>
    </source>
</evidence>
<dbReference type="SMART" id="SM00718">
    <property type="entry name" value="DM4_12"/>
    <property type="match status" value="1"/>
</dbReference>
<evidence type="ECO:0000313" key="2">
    <source>
        <dbReference type="Proteomes" id="UP001153292"/>
    </source>
</evidence>
<proteinExistence type="predicted"/>